<comment type="caution">
    <text evidence="1">The sequence shown here is derived from an EMBL/GenBank/DDBJ whole genome shotgun (WGS) entry which is preliminary data.</text>
</comment>
<name>A0A109JJC0_9BRAD</name>
<evidence type="ECO:0000313" key="2">
    <source>
        <dbReference type="Proteomes" id="UP000057737"/>
    </source>
</evidence>
<sequence length="191" mass="20573">MLVDKTFGSLVNPARIGAASHSLGGYTVLADAGGSSNPERCKCSAARPLPTPHANRRRPLPSCAGRPLARMGVDPDFRQRYSEAGKSYRDERIRVAFAMAPGPGPIFARDSFEKISLPVAIVAGRADEIIPTAAAAEAFASRSSQWFLGFDTEPFEDRQVFGWQENLDASGNAFLTANETVSFEGDDHLVD</sequence>
<dbReference type="AlphaFoldDB" id="A0A109JJC0"/>
<protein>
    <submittedName>
        <fullName evidence="1">Uncharacterized protein</fullName>
    </submittedName>
</protein>
<dbReference type="Gene3D" id="3.40.50.1820">
    <property type="entry name" value="alpha/beta hydrolase"/>
    <property type="match status" value="1"/>
</dbReference>
<accession>A0A109JJC0</accession>
<dbReference type="Proteomes" id="UP000057737">
    <property type="component" value="Unassembled WGS sequence"/>
</dbReference>
<organism evidence="1 2">
    <name type="scientific">Bradyrhizobium macuxiense</name>
    <dbReference type="NCBI Taxonomy" id="1755647"/>
    <lineage>
        <taxon>Bacteria</taxon>
        <taxon>Pseudomonadati</taxon>
        <taxon>Pseudomonadota</taxon>
        <taxon>Alphaproteobacteria</taxon>
        <taxon>Hyphomicrobiales</taxon>
        <taxon>Nitrobacteraceae</taxon>
        <taxon>Bradyrhizobium</taxon>
    </lineage>
</organism>
<reference evidence="1 2" key="1">
    <citation type="submission" date="2015-11" db="EMBL/GenBank/DDBJ databases">
        <title>Draft Genome Sequence of the Strain BR 10303 (Bradyrhizobium sp.) isolated from nodules of Centrolobium paraense.</title>
        <authorList>
            <person name="Zelli J.E."/>
            <person name="Simoes-Araujo J.L."/>
            <person name="Barauna A.C."/>
            <person name="Silva K."/>
        </authorList>
    </citation>
    <scope>NUCLEOTIDE SEQUENCE [LARGE SCALE GENOMIC DNA]</scope>
    <source>
        <strain evidence="1 2">BR 10303</strain>
    </source>
</reference>
<proteinExistence type="predicted"/>
<evidence type="ECO:0000313" key="1">
    <source>
        <dbReference type="EMBL" id="KWV49904.1"/>
    </source>
</evidence>
<keyword evidence="2" id="KW-1185">Reference proteome</keyword>
<dbReference type="SUPFAM" id="SSF53474">
    <property type="entry name" value="alpha/beta-Hydrolases"/>
    <property type="match status" value="1"/>
</dbReference>
<gene>
    <name evidence="1" type="ORF">AS156_15395</name>
</gene>
<dbReference type="InterPro" id="IPR029058">
    <property type="entry name" value="AB_hydrolase_fold"/>
</dbReference>
<dbReference type="EMBL" id="LNCU01000098">
    <property type="protein sequence ID" value="KWV49904.1"/>
    <property type="molecule type" value="Genomic_DNA"/>
</dbReference>